<evidence type="ECO:0000313" key="3">
    <source>
        <dbReference type="Proteomes" id="UP000183952"/>
    </source>
</evidence>
<dbReference type="RefSeq" id="WP_084671985.1">
    <property type="nucleotide sequence ID" value="NZ_FRAD01000004.1"/>
</dbReference>
<reference evidence="2 3" key="1">
    <citation type="submission" date="2016-11" db="EMBL/GenBank/DDBJ databases">
        <authorList>
            <person name="Jaros S."/>
            <person name="Januszkiewicz K."/>
            <person name="Wedrychowicz H."/>
        </authorList>
    </citation>
    <scope>NUCLEOTIDE SEQUENCE [LARGE SCALE GENOMIC DNA]</scope>
    <source>
        <strain evidence="2 3">DSM 3090</strain>
    </source>
</reference>
<evidence type="ECO:0000313" key="2">
    <source>
        <dbReference type="EMBL" id="SHJ59045.1"/>
    </source>
</evidence>
<feature type="compositionally biased region" description="Polar residues" evidence="1">
    <location>
        <begin position="199"/>
        <end position="216"/>
    </location>
</feature>
<dbReference type="STRING" id="1121331.SAMN02745248_00491"/>
<dbReference type="AlphaFoldDB" id="A0A1M6KJE0"/>
<name>A0A1M6KJE0_9CLOT</name>
<dbReference type="EMBL" id="FRAD01000004">
    <property type="protein sequence ID" value="SHJ59045.1"/>
    <property type="molecule type" value="Genomic_DNA"/>
</dbReference>
<proteinExistence type="predicted"/>
<feature type="region of interest" description="Disordered" evidence="1">
    <location>
        <begin position="197"/>
        <end position="233"/>
    </location>
</feature>
<dbReference type="Proteomes" id="UP000183952">
    <property type="component" value="Unassembled WGS sequence"/>
</dbReference>
<keyword evidence="3" id="KW-1185">Reference proteome</keyword>
<gene>
    <name evidence="2" type="ORF">SAMN02745248_00491</name>
</gene>
<protein>
    <submittedName>
        <fullName evidence="2">Uncharacterized protein</fullName>
    </submittedName>
</protein>
<sequence length="346" mass="40199">MKNNNYYEGLEIDNIKKNFTSLYINTYMNKEPKEIKIEDKDKEQYEFMLYLDYNCNIKKGRMAIVRRIGMKIEDKKIKNMATAPFNAVMIPVSDKEDKFLKSLENESHTSLSSDHIKDQDIQNNAKRFINNISKEVGKYISDIMKMENPVGGTMDTSDILYSVESSFKKEFQKDISTVQLTRRNSKSKRNIVKVKTHVKSNNGDDNAKTNQNTFGTQRKKSARRQDGDGKDLNRVRFGAEPEEVKRLVLPGKEILYIDLSNNYQYSNEHLCDIVLHIVDGTGKEYSSEFYINNSYFNIVDMNTNLQCSVKNNTIKNVSICNKKIQLKLQTTRSYNSSLKFIYYVEV</sequence>
<feature type="compositionally biased region" description="Basic and acidic residues" evidence="1">
    <location>
        <begin position="223"/>
        <end position="233"/>
    </location>
</feature>
<organism evidence="2 3">
    <name type="scientific">Hathewaya proteolytica DSM 3090</name>
    <dbReference type="NCBI Taxonomy" id="1121331"/>
    <lineage>
        <taxon>Bacteria</taxon>
        <taxon>Bacillati</taxon>
        <taxon>Bacillota</taxon>
        <taxon>Clostridia</taxon>
        <taxon>Eubacteriales</taxon>
        <taxon>Clostridiaceae</taxon>
        <taxon>Hathewaya</taxon>
    </lineage>
</organism>
<accession>A0A1M6KJE0</accession>
<evidence type="ECO:0000256" key="1">
    <source>
        <dbReference type="SAM" id="MobiDB-lite"/>
    </source>
</evidence>